<gene>
    <name evidence="4" type="ORF">GCM10023153_13150</name>
</gene>
<evidence type="ECO:0000259" key="2">
    <source>
        <dbReference type="Pfam" id="PF01648"/>
    </source>
</evidence>
<dbReference type="Proteomes" id="UP001500390">
    <property type="component" value="Unassembled WGS sequence"/>
</dbReference>
<dbReference type="EMBL" id="BAABFX010000022">
    <property type="protein sequence ID" value="GAA4393316.1"/>
    <property type="molecule type" value="Genomic_DNA"/>
</dbReference>
<evidence type="ECO:0000256" key="1">
    <source>
        <dbReference type="ARBA" id="ARBA00022679"/>
    </source>
</evidence>
<dbReference type="GO" id="GO:0016740">
    <property type="term" value="F:transferase activity"/>
    <property type="evidence" value="ECO:0007669"/>
    <property type="project" value="UniProtKB-KW"/>
</dbReference>
<keyword evidence="1 4" id="KW-0808">Transferase</keyword>
<reference evidence="5" key="1">
    <citation type="journal article" date="2019" name="Int. J. Syst. Evol. Microbiol.">
        <title>The Global Catalogue of Microorganisms (GCM) 10K type strain sequencing project: providing services to taxonomists for standard genome sequencing and annotation.</title>
        <authorList>
            <consortium name="The Broad Institute Genomics Platform"/>
            <consortium name="The Broad Institute Genome Sequencing Center for Infectious Disease"/>
            <person name="Wu L."/>
            <person name="Ma J."/>
        </authorList>
    </citation>
    <scope>NUCLEOTIDE SEQUENCE [LARGE SCALE GENOMIC DNA]</scope>
    <source>
        <strain evidence="5">JCM 17738</strain>
    </source>
</reference>
<proteinExistence type="predicted"/>
<dbReference type="InterPro" id="IPR008278">
    <property type="entry name" value="4-PPantetheinyl_Trfase_dom"/>
</dbReference>
<evidence type="ECO:0000313" key="5">
    <source>
        <dbReference type="Proteomes" id="UP001500390"/>
    </source>
</evidence>
<dbReference type="PANTHER" id="PTHR38096:SF1">
    <property type="entry name" value="ENTEROBACTIN SYNTHASE COMPONENT D"/>
    <property type="match status" value="1"/>
</dbReference>
<sequence length="250" mass="26428">MPPRRSAGEPLALPAVWRIGWGVTTGAADPAILYPAEAALVTRALPERVAEFATGRECARTALREIGVVTSDHPILADPHGAPLWPAGVIGSITHTAGWTGAVAARQGTGVRGHRTGLASIGLDAEVMAPLPDGVLDVVATSPERAELHLLDKSHPGTPWDTLLFAAKEATYKAWYPLTGVVLHHEQVRVQLTADGTFRAEASDGIRMPLRVQGRWRAGPDVVLTLAAVAAREVPRDAATRRTARGAASR</sequence>
<dbReference type="Pfam" id="PF17837">
    <property type="entry name" value="4PPT_N"/>
    <property type="match status" value="1"/>
</dbReference>
<keyword evidence="5" id="KW-1185">Reference proteome</keyword>
<dbReference type="Pfam" id="PF01648">
    <property type="entry name" value="ACPS"/>
    <property type="match status" value="1"/>
</dbReference>
<name>A0ABP8JMY1_9MICO</name>
<dbReference type="RefSeq" id="WP_159902705.1">
    <property type="nucleotide sequence ID" value="NZ_BAABFX010000022.1"/>
</dbReference>
<feature type="domain" description="4'-phosphopantetheinyl transferase" evidence="2">
    <location>
        <begin position="120"/>
        <end position="201"/>
    </location>
</feature>
<comment type="caution">
    <text evidence="4">The sequence shown here is derived from an EMBL/GenBank/DDBJ whole genome shotgun (WGS) entry which is preliminary data.</text>
</comment>
<organism evidence="4 5">
    <name type="scientific">Ornithinibacter aureus</name>
    <dbReference type="NCBI Taxonomy" id="622664"/>
    <lineage>
        <taxon>Bacteria</taxon>
        <taxon>Bacillati</taxon>
        <taxon>Actinomycetota</taxon>
        <taxon>Actinomycetes</taxon>
        <taxon>Micrococcales</taxon>
        <taxon>Intrasporangiaceae</taxon>
        <taxon>Ornithinibacter</taxon>
    </lineage>
</organism>
<accession>A0ABP8JMY1</accession>
<protein>
    <submittedName>
        <fullName evidence="4">4'-phosphopantetheinyl transferase superfamily protein</fullName>
    </submittedName>
</protein>
<dbReference type="SUPFAM" id="SSF56214">
    <property type="entry name" value="4'-phosphopantetheinyl transferase"/>
    <property type="match status" value="1"/>
</dbReference>
<evidence type="ECO:0000313" key="4">
    <source>
        <dbReference type="EMBL" id="GAA4393316.1"/>
    </source>
</evidence>
<dbReference type="InterPro" id="IPR041354">
    <property type="entry name" value="4PPT_N"/>
</dbReference>
<dbReference type="InterPro" id="IPR037143">
    <property type="entry name" value="4-PPantetheinyl_Trfase_dom_sf"/>
</dbReference>
<dbReference type="InterPro" id="IPR003542">
    <property type="entry name" value="Enbac_synth_compD-like"/>
</dbReference>
<dbReference type="PANTHER" id="PTHR38096">
    <property type="entry name" value="ENTEROBACTIN SYNTHASE COMPONENT D"/>
    <property type="match status" value="1"/>
</dbReference>
<feature type="domain" description="4'-phosphopantetheinyl transferase N-terminal" evidence="3">
    <location>
        <begin position="36"/>
        <end position="105"/>
    </location>
</feature>
<evidence type="ECO:0000259" key="3">
    <source>
        <dbReference type="Pfam" id="PF17837"/>
    </source>
</evidence>